<dbReference type="Proteomes" id="UP000298652">
    <property type="component" value="Chromosome 6"/>
</dbReference>
<feature type="compositionally biased region" description="Polar residues" evidence="1">
    <location>
        <begin position="66"/>
        <end position="77"/>
    </location>
</feature>
<accession>A0A4U6U0K2</accession>
<dbReference type="Gene3D" id="1.20.1280.50">
    <property type="match status" value="1"/>
</dbReference>
<evidence type="ECO:0000313" key="3">
    <source>
        <dbReference type="Proteomes" id="UP000298652"/>
    </source>
</evidence>
<keyword evidence="3" id="KW-1185">Reference proteome</keyword>
<reference evidence="2" key="1">
    <citation type="submission" date="2019-03" db="EMBL/GenBank/DDBJ databases">
        <title>WGS assembly of Setaria viridis.</title>
        <authorList>
            <person name="Huang P."/>
            <person name="Jenkins J."/>
            <person name="Grimwood J."/>
            <person name="Barry K."/>
            <person name="Healey A."/>
            <person name="Mamidi S."/>
            <person name="Sreedasyam A."/>
            <person name="Shu S."/>
            <person name="Feldman M."/>
            <person name="Wu J."/>
            <person name="Yu Y."/>
            <person name="Chen C."/>
            <person name="Johnson J."/>
            <person name="Rokhsar D."/>
            <person name="Baxter I."/>
            <person name="Schmutz J."/>
            <person name="Brutnell T."/>
            <person name="Kellogg E."/>
        </authorList>
    </citation>
    <scope>NUCLEOTIDE SEQUENCE [LARGE SCALE GENOMIC DNA]</scope>
</reference>
<feature type="region of interest" description="Disordered" evidence="1">
    <location>
        <begin position="66"/>
        <end position="90"/>
    </location>
</feature>
<dbReference type="AlphaFoldDB" id="A0A4U6U0K2"/>
<dbReference type="PANTHER" id="PTHR39741">
    <property type="entry name" value="F-BOX DOMAIN CONTAINING PROTEIN, EXPRESSED"/>
    <property type="match status" value="1"/>
</dbReference>
<organism evidence="2 3">
    <name type="scientific">Setaria viridis</name>
    <name type="common">Green bristlegrass</name>
    <name type="synonym">Setaria italica subsp. viridis</name>
    <dbReference type="NCBI Taxonomy" id="4556"/>
    <lineage>
        <taxon>Eukaryota</taxon>
        <taxon>Viridiplantae</taxon>
        <taxon>Streptophyta</taxon>
        <taxon>Embryophyta</taxon>
        <taxon>Tracheophyta</taxon>
        <taxon>Spermatophyta</taxon>
        <taxon>Magnoliopsida</taxon>
        <taxon>Liliopsida</taxon>
        <taxon>Poales</taxon>
        <taxon>Poaceae</taxon>
        <taxon>PACMAD clade</taxon>
        <taxon>Panicoideae</taxon>
        <taxon>Panicodae</taxon>
        <taxon>Paniceae</taxon>
        <taxon>Cenchrinae</taxon>
        <taxon>Setaria</taxon>
    </lineage>
</organism>
<dbReference type="InterPro" id="IPR036047">
    <property type="entry name" value="F-box-like_dom_sf"/>
</dbReference>
<dbReference type="OMA" id="GDNQFIW"/>
<sequence length="391" mass="44193">MDFVDRLGPDASAAVFAVLRDPADLAHAAAVSRSWRTLVMVVHMSKIQCLRLCPEVASFTRIELEQPTNSASGSDSGVNEEDAGSTAATTTWENYKTEKMVYMHLVHALFSPHTWMSCITACLGASSTDNFPGESIQNTLEPRERVNNWPCYWSSGGQEDPAVPEFLVYKLCSDLCLIDEIRIQPFRAYFQRGLPIYSSQYVRFKFGCPKLPLRLEDLVSEENEGQLTADDNYIWMYTSSEFPMLQKNVLQSFKLPRPVLCIGGVVKVEFLGRIQKQREDDQYYICVSHVQVLGTPLPREFGAAPCQNGPVLKYYPDHEPSEDSGGRINWKGFEESMWRALVINGQGIGLNQELLSRLLGPSLQLAVEEERMAKAKRRRSLTHYLRRFSGM</sequence>
<dbReference type="EMBL" id="CM016557">
    <property type="protein sequence ID" value="TKW08272.1"/>
    <property type="molecule type" value="Genomic_DNA"/>
</dbReference>
<evidence type="ECO:0000313" key="2">
    <source>
        <dbReference type="EMBL" id="TKW08272.1"/>
    </source>
</evidence>
<evidence type="ECO:0000256" key="1">
    <source>
        <dbReference type="SAM" id="MobiDB-lite"/>
    </source>
</evidence>
<name>A0A4U6U0K2_SETVI</name>
<dbReference type="Gramene" id="TKW08272">
    <property type="protein sequence ID" value="TKW08272"/>
    <property type="gene ID" value="SEVIR_6G018600v2"/>
</dbReference>
<protein>
    <recommendedName>
        <fullName evidence="4">F-box domain-containing protein</fullName>
    </recommendedName>
</protein>
<dbReference type="PANTHER" id="PTHR39741:SF18">
    <property type="entry name" value="F-BOX DOMAIN CONTAINING PROTEIN, EXPRESSED"/>
    <property type="match status" value="1"/>
</dbReference>
<proteinExistence type="predicted"/>
<dbReference type="InterPro" id="IPR055336">
    <property type="entry name" value="At4g00755-like"/>
</dbReference>
<evidence type="ECO:0008006" key="4">
    <source>
        <dbReference type="Google" id="ProtNLM"/>
    </source>
</evidence>
<gene>
    <name evidence="2" type="ORF">SEVIR_6G018600v2</name>
</gene>
<dbReference type="SUPFAM" id="SSF81383">
    <property type="entry name" value="F-box domain"/>
    <property type="match status" value="1"/>
</dbReference>